<proteinExistence type="inferred from homology"/>
<dbReference type="Pfam" id="PF20696">
    <property type="entry name" value="UbiD_C"/>
    <property type="match status" value="1"/>
</dbReference>
<comment type="caution">
    <text evidence="3">The sequence shown here is derived from an EMBL/GenBank/DDBJ whole genome shotgun (WGS) entry which is preliminary data.</text>
</comment>
<dbReference type="AlphaFoldDB" id="A0A645JGP9"/>
<dbReference type="PANTHER" id="PTHR30108:SF21">
    <property type="entry name" value="4-HYDROXYBENZOATE DECARBOXYLASE"/>
    <property type="match status" value="1"/>
</dbReference>
<feature type="domain" description="3-octaprenyl-4-hydroxybenzoate carboxy-lyase-like C-terminal" evidence="2">
    <location>
        <begin position="4"/>
        <end position="101"/>
    </location>
</feature>
<keyword evidence="3" id="KW-0456">Lyase</keyword>
<dbReference type="SUPFAM" id="SSF143968">
    <property type="entry name" value="UbiD C-terminal domain-like"/>
    <property type="match status" value="1"/>
</dbReference>
<sequence>MRAVHLAPYASGFMAIVAIDKKNQGEPKNIALAALTAHVNIKAAVVVDTDIDIYQPTDILWAMATRVDARKDIIAIPYAQGMENDPTTDAEGMQSKFIIDATLDLAIKDDYRRVRYPAVDLEKFLGGLNR</sequence>
<gene>
    <name evidence="3" type="primary">edcC</name>
    <name evidence="3" type="ORF">SDC9_210544</name>
</gene>
<dbReference type="Gene3D" id="3.40.1670.10">
    <property type="entry name" value="UbiD C-terminal domain-like"/>
    <property type="match status" value="1"/>
</dbReference>
<name>A0A645JGP9_9ZZZZ</name>
<dbReference type="EMBL" id="VSSQ01141343">
    <property type="protein sequence ID" value="MPN62791.1"/>
    <property type="molecule type" value="Genomic_DNA"/>
</dbReference>
<dbReference type="EC" id="4.1.1.-" evidence="3"/>
<dbReference type="InterPro" id="IPR002830">
    <property type="entry name" value="UbiD"/>
</dbReference>
<evidence type="ECO:0000256" key="1">
    <source>
        <dbReference type="ARBA" id="ARBA00010021"/>
    </source>
</evidence>
<dbReference type="GO" id="GO:0005737">
    <property type="term" value="C:cytoplasm"/>
    <property type="evidence" value="ECO:0007669"/>
    <property type="project" value="TreeGrafter"/>
</dbReference>
<comment type="similarity">
    <text evidence="1">Belongs to the UbiD family.</text>
</comment>
<reference evidence="3" key="1">
    <citation type="submission" date="2019-08" db="EMBL/GenBank/DDBJ databases">
        <authorList>
            <person name="Kucharzyk K."/>
            <person name="Murdoch R.W."/>
            <person name="Higgins S."/>
            <person name="Loffler F."/>
        </authorList>
    </citation>
    <scope>NUCLEOTIDE SEQUENCE</scope>
</reference>
<organism evidence="3">
    <name type="scientific">bioreactor metagenome</name>
    <dbReference type="NCBI Taxonomy" id="1076179"/>
    <lineage>
        <taxon>unclassified sequences</taxon>
        <taxon>metagenomes</taxon>
        <taxon>ecological metagenomes</taxon>
    </lineage>
</organism>
<accession>A0A645JGP9</accession>
<dbReference type="InterPro" id="IPR049381">
    <property type="entry name" value="UbiD-like_C"/>
</dbReference>
<protein>
    <submittedName>
        <fullName evidence="3">Phenolic acid decarboxylase subunit C</fullName>
        <ecNumber evidence="3">4.1.1.-</ecNumber>
    </submittedName>
</protein>
<evidence type="ECO:0000313" key="3">
    <source>
        <dbReference type="EMBL" id="MPN62791.1"/>
    </source>
</evidence>
<dbReference type="GO" id="GO:0016831">
    <property type="term" value="F:carboxy-lyase activity"/>
    <property type="evidence" value="ECO:0007669"/>
    <property type="project" value="InterPro"/>
</dbReference>
<dbReference type="PANTHER" id="PTHR30108">
    <property type="entry name" value="3-OCTAPRENYL-4-HYDROXYBENZOATE CARBOXY-LYASE-RELATED"/>
    <property type="match status" value="1"/>
</dbReference>
<evidence type="ECO:0000259" key="2">
    <source>
        <dbReference type="Pfam" id="PF20696"/>
    </source>
</evidence>